<feature type="region of interest" description="Disordered" evidence="4">
    <location>
        <begin position="435"/>
        <end position="461"/>
    </location>
</feature>
<dbReference type="EMBL" id="ATLV01023751">
    <property type="status" value="NOT_ANNOTATED_CDS"/>
    <property type="molecule type" value="Genomic_DNA"/>
</dbReference>
<dbReference type="GO" id="GO:0031145">
    <property type="term" value="P:anaphase-promoting complex-dependent catabolic process"/>
    <property type="evidence" value="ECO:0007669"/>
    <property type="project" value="TreeGrafter"/>
</dbReference>
<dbReference type="InterPro" id="IPR036322">
    <property type="entry name" value="WD40_repeat_dom_sf"/>
</dbReference>
<dbReference type="OrthoDB" id="10263272at2759"/>
<dbReference type="GO" id="GO:0010997">
    <property type="term" value="F:anaphase-promoting complex binding"/>
    <property type="evidence" value="ECO:0007669"/>
    <property type="project" value="InterPro"/>
</dbReference>
<dbReference type="Gene3D" id="2.130.10.10">
    <property type="entry name" value="YVTN repeat-like/Quinoprotein amine dehydrogenase"/>
    <property type="match status" value="1"/>
</dbReference>
<evidence type="ECO:0000313" key="6">
    <source>
        <dbReference type="EnsemblMetazoa" id="ASIC017457-PA"/>
    </source>
</evidence>
<dbReference type="Proteomes" id="UP000030765">
    <property type="component" value="Unassembled WGS sequence"/>
</dbReference>
<sequence length="488" mass="55959">MFLILPFKQILTPVEYVPNSFGDRFIPRRYALRRSSQFREENRSENVTDPIKMKDVCGFWRHHHYTTVLKELFELVPVRDKILSFHKNTCRRVSNPLAIRTNLEWVTRPAHPNRQKLDWSCNPRLKPMAFIEAVHDLPNIKRHYQKIYRLKLVIWEPNTDVTIGLGFQHATAIAFNPTGDRLAIAMYFMDRAILDILEVRSEQIGKHGVVKIVEGSEVLLTCLTWDGSGRYVVCGFACGMLSVVDVQKDSGGDSTNHRSVEYPPTTSLILTIKFSCGFKYLATGDLDGEVYLWSWSAGQLAVIKHMIASFVFFDWHPWREDEIVIADSEPVLISLHHVPSRQVVSYYRREEPDCIVTALSFNKISGELVVCFTYADDDKQPEIVVLASMDRVVDVLRNHEESIVHLLWSPDGKQLASIGHDETLTIWNFFGSPPNGNNKGKSRKRKLQHDPPTGTSSGLRDVARIQCNRNKEATYRDLDSGFLFKPMR</sequence>
<dbReference type="OMA" id="EIQCCKF"/>
<dbReference type="PROSITE" id="PS50082">
    <property type="entry name" value="WD_REPEATS_2"/>
    <property type="match status" value="1"/>
</dbReference>
<evidence type="ECO:0000256" key="3">
    <source>
        <dbReference type="PROSITE-ProRule" id="PRU00221"/>
    </source>
</evidence>
<dbReference type="PROSITE" id="PS50294">
    <property type="entry name" value="WD_REPEATS_REGION"/>
    <property type="match status" value="1"/>
</dbReference>
<dbReference type="EMBL" id="KE525345">
    <property type="protein sequence ID" value="KFB49452.1"/>
    <property type="molecule type" value="Genomic_DNA"/>
</dbReference>
<dbReference type="SMART" id="SM00320">
    <property type="entry name" value="WD40"/>
    <property type="match status" value="3"/>
</dbReference>
<keyword evidence="1 3" id="KW-0853">WD repeat</keyword>
<reference evidence="5 7" key="1">
    <citation type="journal article" date="2014" name="BMC Genomics">
        <title>Genome sequence of Anopheles sinensis provides insight into genetics basis of mosquito competence for malaria parasites.</title>
        <authorList>
            <person name="Zhou D."/>
            <person name="Zhang D."/>
            <person name="Ding G."/>
            <person name="Shi L."/>
            <person name="Hou Q."/>
            <person name="Ye Y."/>
            <person name="Xu Y."/>
            <person name="Zhou H."/>
            <person name="Xiong C."/>
            <person name="Li S."/>
            <person name="Yu J."/>
            <person name="Hong S."/>
            <person name="Yu X."/>
            <person name="Zou P."/>
            <person name="Chen C."/>
            <person name="Chang X."/>
            <person name="Wang W."/>
            <person name="Lv Y."/>
            <person name="Sun Y."/>
            <person name="Ma L."/>
            <person name="Shen B."/>
            <person name="Zhu C."/>
        </authorList>
    </citation>
    <scope>NUCLEOTIDE SEQUENCE [LARGE SCALE GENOMIC DNA]</scope>
</reference>
<gene>
    <name evidence="5" type="ORF">ZHAS_00017457</name>
</gene>
<proteinExistence type="predicted"/>
<dbReference type="SUPFAM" id="SSF50978">
    <property type="entry name" value="WD40 repeat-like"/>
    <property type="match status" value="1"/>
</dbReference>
<dbReference type="InterPro" id="IPR033010">
    <property type="entry name" value="Cdc20/Fizzy"/>
</dbReference>
<dbReference type="GO" id="GO:1990757">
    <property type="term" value="F:ubiquitin ligase activator activity"/>
    <property type="evidence" value="ECO:0007669"/>
    <property type="project" value="TreeGrafter"/>
</dbReference>
<accession>A0A084WGV8</accession>
<protein>
    <submittedName>
        <fullName evidence="5">AGAP011622-PA-like protein</fullName>
    </submittedName>
</protein>
<evidence type="ECO:0000256" key="4">
    <source>
        <dbReference type="SAM" id="MobiDB-lite"/>
    </source>
</evidence>
<dbReference type="GO" id="GO:1905786">
    <property type="term" value="P:positive regulation of anaphase-promoting complex-dependent catabolic process"/>
    <property type="evidence" value="ECO:0007669"/>
    <property type="project" value="TreeGrafter"/>
</dbReference>
<dbReference type="PANTHER" id="PTHR19918">
    <property type="entry name" value="CELL DIVISION CYCLE 20 CDC20 FIZZY -RELATED"/>
    <property type="match status" value="1"/>
</dbReference>
<keyword evidence="7" id="KW-1185">Reference proteome</keyword>
<organism evidence="5">
    <name type="scientific">Anopheles sinensis</name>
    <name type="common">Mosquito</name>
    <dbReference type="NCBI Taxonomy" id="74873"/>
    <lineage>
        <taxon>Eukaryota</taxon>
        <taxon>Metazoa</taxon>
        <taxon>Ecdysozoa</taxon>
        <taxon>Arthropoda</taxon>
        <taxon>Hexapoda</taxon>
        <taxon>Insecta</taxon>
        <taxon>Pterygota</taxon>
        <taxon>Neoptera</taxon>
        <taxon>Endopterygota</taxon>
        <taxon>Diptera</taxon>
        <taxon>Nematocera</taxon>
        <taxon>Culicoidea</taxon>
        <taxon>Culicidae</taxon>
        <taxon>Anophelinae</taxon>
        <taxon>Anopheles</taxon>
    </lineage>
</organism>
<evidence type="ECO:0000313" key="5">
    <source>
        <dbReference type="EMBL" id="KFB49452.1"/>
    </source>
</evidence>
<reference evidence="6" key="2">
    <citation type="submission" date="2020-05" db="UniProtKB">
        <authorList>
            <consortium name="EnsemblMetazoa"/>
        </authorList>
    </citation>
    <scope>IDENTIFICATION</scope>
</reference>
<dbReference type="EnsemblMetazoa" id="ASIC017457-RA">
    <property type="protein sequence ID" value="ASIC017457-PA"/>
    <property type="gene ID" value="ASIC017457"/>
</dbReference>
<dbReference type="PANTHER" id="PTHR19918:SF52">
    <property type="entry name" value="PROTEIN CORTEX"/>
    <property type="match status" value="1"/>
</dbReference>
<dbReference type="VEuPathDB" id="VectorBase:ASIC017457"/>
<dbReference type="STRING" id="74873.A0A084WGV8"/>
<evidence type="ECO:0000256" key="2">
    <source>
        <dbReference type="ARBA" id="ARBA00022737"/>
    </source>
</evidence>
<dbReference type="InterPro" id="IPR015943">
    <property type="entry name" value="WD40/YVTN_repeat-like_dom_sf"/>
</dbReference>
<dbReference type="AlphaFoldDB" id="A0A084WGV8"/>
<evidence type="ECO:0000313" key="7">
    <source>
        <dbReference type="Proteomes" id="UP000030765"/>
    </source>
</evidence>
<feature type="repeat" description="WD" evidence="3">
    <location>
        <begin position="396"/>
        <end position="428"/>
    </location>
</feature>
<name>A0A084WGV8_ANOSI</name>
<dbReference type="EMBL" id="ATLV01023750">
    <property type="status" value="NOT_ANNOTATED_CDS"/>
    <property type="molecule type" value="Genomic_DNA"/>
</dbReference>
<dbReference type="InterPro" id="IPR001680">
    <property type="entry name" value="WD40_rpt"/>
</dbReference>
<keyword evidence="2" id="KW-0677">Repeat</keyword>
<dbReference type="GO" id="GO:0005680">
    <property type="term" value="C:anaphase-promoting complex"/>
    <property type="evidence" value="ECO:0007669"/>
    <property type="project" value="TreeGrafter"/>
</dbReference>
<evidence type="ECO:0000256" key="1">
    <source>
        <dbReference type="ARBA" id="ARBA00022574"/>
    </source>
</evidence>
<dbReference type="Pfam" id="PF00400">
    <property type="entry name" value="WD40"/>
    <property type="match status" value="2"/>
</dbReference>